<dbReference type="InterPro" id="IPR003115">
    <property type="entry name" value="ParB_N"/>
</dbReference>
<feature type="region of interest" description="Disordered" evidence="2">
    <location>
        <begin position="642"/>
        <end position="673"/>
    </location>
</feature>
<feature type="compositionally biased region" description="Acidic residues" evidence="2">
    <location>
        <begin position="647"/>
        <end position="673"/>
    </location>
</feature>
<feature type="region of interest" description="Disordered" evidence="2">
    <location>
        <begin position="398"/>
        <end position="417"/>
    </location>
</feature>
<evidence type="ECO:0000313" key="5">
    <source>
        <dbReference type="Proteomes" id="UP000253420"/>
    </source>
</evidence>
<dbReference type="GO" id="GO:0007059">
    <property type="term" value="P:chromosome segregation"/>
    <property type="evidence" value="ECO:0007669"/>
    <property type="project" value="TreeGrafter"/>
</dbReference>
<dbReference type="CDD" id="cd16406">
    <property type="entry name" value="ParB_N_like"/>
    <property type="match status" value="1"/>
</dbReference>
<evidence type="ECO:0000256" key="2">
    <source>
        <dbReference type="SAM" id="MobiDB-lite"/>
    </source>
</evidence>
<reference evidence="4 5" key="1">
    <citation type="submission" date="2018-07" db="EMBL/GenBank/DDBJ databases">
        <title>The draft genome of Phyllobacterium salinisoli.</title>
        <authorList>
            <person name="Liu L."/>
            <person name="Li L."/>
            <person name="Zhang X."/>
            <person name="Liang L."/>
        </authorList>
    </citation>
    <scope>NUCLEOTIDE SEQUENCE [LARGE SCALE GENOMIC DNA]</scope>
    <source>
        <strain evidence="4 5">LLAN61</strain>
    </source>
</reference>
<evidence type="ECO:0000259" key="3">
    <source>
        <dbReference type="SMART" id="SM00470"/>
    </source>
</evidence>
<dbReference type="Pfam" id="PF02195">
    <property type="entry name" value="ParB_N"/>
    <property type="match status" value="1"/>
</dbReference>
<dbReference type="Gene3D" id="3.90.1530.30">
    <property type="match status" value="1"/>
</dbReference>
<accession>A0A368JW92</accession>
<gene>
    <name evidence="4" type="ORF">DUT91_24045</name>
</gene>
<dbReference type="InterPro" id="IPR036086">
    <property type="entry name" value="ParB/Sulfiredoxin_sf"/>
</dbReference>
<dbReference type="PANTHER" id="PTHR33375:SF7">
    <property type="entry name" value="CHROMOSOME 2-PARTITIONING PROTEIN PARB-RELATED"/>
    <property type="match status" value="1"/>
</dbReference>
<protein>
    <submittedName>
        <fullName evidence="4">ParB/RepB/Spo0J family partition protein</fullName>
    </submittedName>
</protein>
<feature type="coiled-coil region" evidence="1">
    <location>
        <begin position="321"/>
        <end position="368"/>
    </location>
</feature>
<keyword evidence="1" id="KW-0175">Coiled coil</keyword>
<dbReference type="PANTHER" id="PTHR33375">
    <property type="entry name" value="CHROMOSOME-PARTITIONING PROTEIN PARB-RELATED"/>
    <property type="match status" value="1"/>
</dbReference>
<keyword evidence="5" id="KW-1185">Reference proteome</keyword>
<dbReference type="GO" id="GO:0005694">
    <property type="term" value="C:chromosome"/>
    <property type="evidence" value="ECO:0007669"/>
    <property type="project" value="TreeGrafter"/>
</dbReference>
<dbReference type="EMBL" id="QOZG01000037">
    <property type="protein sequence ID" value="RCS21438.1"/>
    <property type="molecule type" value="Genomic_DNA"/>
</dbReference>
<dbReference type="Proteomes" id="UP000253420">
    <property type="component" value="Unassembled WGS sequence"/>
</dbReference>
<dbReference type="Gene3D" id="1.10.10.2830">
    <property type="match status" value="1"/>
</dbReference>
<evidence type="ECO:0000313" key="4">
    <source>
        <dbReference type="EMBL" id="RCS21438.1"/>
    </source>
</evidence>
<comment type="caution">
    <text evidence="4">The sequence shown here is derived from an EMBL/GenBank/DDBJ whole genome shotgun (WGS) entry which is preliminary data.</text>
</comment>
<proteinExistence type="predicted"/>
<dbReference type="InterPro" id="IPR050336">
    <property type="entry name" value="Chromosome_partition/occlusion"/>
</dbReference>
<name>A0A368JW92_9HYPH</name>
<feature type="region of interest" description="Disordered" evidence="2">
    <location>
        <begin position="1"/>
        <end position="22"/>
    </location>
</feature>
<sequence>MESRDQGAAQVSGRGFAPTGEKEKPIMNVAATQFLTIPLTHLEISPKNMRKTDAECVDDLLASIPVHGLIQSLAVEPSGKKDRYLVIAGGRRLKALKILAKEKVISKDYPIPCRVVDSEAEAISLAENHNRVPPHPADQYDAFAAQIATGKSIEEVANAYGVSETIVKKRMKLAAVAPEILAAYRAGDLELEQVAAYAVSDDHERQRAVFTGNPNARSHNIRTALTEGEATVSDSRVKLVGLDVYVAAGGAVRQDLFAEGDKGLYLIDTALLDRLAAEKINAIIEDVKAEGWQDVFLFDGAVWELQQIYKGRVYPQRLQLTEEQEAKREKVAEQLEAVSNELEDDEDNAELLAEYDRLGEALEAFNVEAYSVEDKARAVAAITRDYNGNLRIERGLMKKADRDSNTGTTSAAPQLDAEGLPQVGNTLAVELAAVRCAAIAADLTTNGQKALSVTVYTMATDLLLGYSNLKSPCDLRISNSRVASSISHKDMRPLETLATALKSVREALPENPRDWLAHLLALDTGALLDMLAVLVAHSVNPFGQFAETFAKIAADDLAASMDTQWVSLSDLDYLARIPKAQILAVIGKVCGRDKAENLSKLKKAELVERATELLNGKWLPSQLSALASEAARDNAEARFSEVFRDGIEDDDDDDFGGNDDEAGDDEDIGMSEE</sequence>
<dbReference type="SUPFAM" id="SSF109709">
    <property type="entry name" value="KorB DNA-binding domain-like"/>
    <property type="match status" value="1"/>
</dbReference>
<dbReference type="SUPFAM" id="SSF110849">
    <property type="entry name" value="ParB/Sulfiredoxin"/>
    <property type="match status" value="1"/>
</dbReference>
<organism evidence="4 5">
    <name type="scientific">Phyllobacterium salinisoli</name>
    <dbReference type="NCBI Taxonomy" id="1899321"/>
    <lineage>
        <taxon>Bacteria</taxon>
        <taxon>Pseudomonadati</taxon>
        <taxon>Pseudomonadota</taxon>
        <taxon>Alphaproteobacteria</taxon>
        <taxon>Hyphomicrobiales</taxon>
        <taxon>Phyllobacteriaceae</taxon>
        <taxon>Phyllobacterium</taxon>
    </lineage>
</organism>
<dbReference type="SMART" id="SM00470">
    <property type="entry name" value="ParB"/>
    <property type="match status" value="1"/>
</dbReference>
<feature type="domain" description="ParB-like N-terminal" evidence="3">
    <location>
        <begin position="35"/>
        <end position="129"/>
    </location>
</feature>
<evidence type="ECO:0000256" key="1">
    <source>
        <dbReference type="SAM" id="Coils"/>
    </source>
</evidence>
<dbReference type="AlphaFoldDB" id="A0A368JW92"/>